<comment type="caution">
    <text evidence="9">The sequence shown here is derived from an EMBL/GenBank/DDBJ whole genome shotgun (WGS) entry which is preliminary data.</text>
</comment>
<dbReference type="AlphaFoldDB" id="A0A1C7LSJ0"/>
<evidence type="ECO:0000256" key="5">
    <source>
        <dbReference type="PIRSR" id="PIRSR000137-2"/>
    </source>
</evidence>
<evidence type="ECO:0000313" key="10">
    <source>
        <dbReference type="Proteomes" id="UP000092993"/>
    </source>
</evidence>
<dbReference type="EMBL" id="LUGG01000023">
    <property type="protein sequence ID" value="OBZ67630.1"/>
    <property type="molecule type" value="Genomic_DNA"/>
</dbReference>
<feature type="binding site" evidence="5">
    <location>
        <position position="116"/>
    </location>
    <ligand>
        <name>FAD</name>
        <dbReference type="ChEBI" id="CHEBI:57692"/>
    </ligand>
</feature>
<evidence type="ECO:0000256" key="1">
    <source>
        <dbReference type="ARBA" id="ARBA00001974"/>
    </source>
</evidence>
<dbReference type="Pfam" id="PF00732">
    <property type="entry name" value="GMC_oxred_N"/>
    <property type="match status" value="1"/>
</dbReference>
<comment type="similarity">
    <text evidence="2 6">Belongs to the GMC oxidoreductase family.</text>
</comment>
<dbReference type="PROSITE" id="PS00624">
    <property type="entry name" value="GMC_OXRED_2"/>
    <property type="match status" value="1"/>
</dbReference>
<dbReference type="InterPro" id="IPR007867">
    <property type="entry name" value="GMC_OxRtase_C"/>
</dbReference>
<dbReference type="SUPFAM" id="SSF51905">
    <property type="entry name" value="FAD/NAD(P)-binding domain"/>
    <property type="match status" value="1"/>
</dbReference>
<dbReference type="PANTHER" id="PTHR11552:SF147">
    <property type="entry name" value="CHOLINE DEHYDROGENASE, MITOCHONDRIAL"/>
    <property type="match status" value="1"/>
</dbReference>
<dbReference type="InterPro" id="IPR012132">
    <property type="entry name" value="GMC_OxRdtase"/>
</dbReference>
<feature type="binding site" evidence="5">
    <location>
        <begin position="124"/>
        <end position="127"/>
    </location>
    <ligand>
        <name>FAD</name>
        <dbReference type="ChEBI" id="CHEBI:57692"/>
    </ligand>
</feature>
<dbReference type="OMA" id="NFTSTIW"/>
<keyword evidence="4 5" id="KW-0274">FAD</keyword>
<dbReference type="PROSITE" id="PS00623">
    <property type="entry name" value="GMC_OXRED_1"/>
    <property type="match status" value="1"/>
</dbReference>
<gene>
    <name evidence="9" type="primary">pdh1_1</name>
    <name evidence="9" type="ORF">A0H81_12262</name>
</gene>
<evidence type="ECO:0000259" key="7">
    <source>
        <dbReference type="PROSITE" id="PS00623"/>
    </source>
</evidence>
<feature type="binding site" evidence="5">
    <location>
        <begin position="558"/>
        <end position="559"/>
    </location>
    <ligand>
        <name>FAD</name>
        <dbReference type="ChEBI" id="CHEBI:57692"/>
    </ligand>
</feature>
<dbReference type="GO" id="GO:0016614">
    <property type="term" value="F:oxidoreductase activity, acting on CH-OH group of donors"/>
    <property type="evidence" value="ECO:0007669"/>
    <property type="project" value="InterPro"/>
</dbReference>
<reference evidence="9 10" key="1">
    <citation type="submission" date="2016-03" db="EMBL/GenBank/DDBJ databases">
        <title>Whole genome sequencing of Grifola frondosa 9006-11.</title>
        <authorList>
            <person name="Min B."/>
            <person name="Park H."/>
            <person name="Kim J.-G."/>
            <person name="Cho H."/>
            <person name="Oh Y.-L."/>
            <person name="Kong W.-S."/>
            <person name="Choi I.-G."/>
        </authorList>
    </citation>
    <scope>NUCLEOTIDE SEQUENCE [LARGE SCALE GENOMIC DNA]</scope>
    <source>
        <strain evidence="9 10">9006-11</strain>
    </source>
</reference>
<accession>A0A1C7LSJ0</accession>
<name>A0A1C7LSJ0_GRIFR</name>
<dbReference type="SUPFAM" id="SSF54373">
    <property type="entry name" value="FAD-linked reductases, C-terminal domain"/>
    <property type="match status" value="1"/>
</dbReference>
<sequence>LYKSQNVAESYSVAKLYTDPENLPQTQYDFVIVGAGTAGNVIATRLTEDPRFSVLVNRSGVQTDYKNHIQKHDDPIDEFLFSSPTLTPDTEITWNFTTAPQTGLNGRIIQYPRGRVLGGSSTVNYEVWTRGSQDDYDRFAQVSGDNGWSWNNMLPYMKKVTPGKMQYFYNWKVDPSAHGTNGPVQISLGSSPSEIAPRIINTTTELPGNFPFNLDMNSGNPLGAGWSQSSVDSFGRRSSSATAYLEPIIDRTNLDVLIQTQVTNCWDTGIQDGADCPVSNWSYTRLTTLSEGPRFIVNATKEVILSAGSIGTPQILQLSGIGDADMLVSITALVNLTDVGRNLIDHPILSNHWLVNSTSTTVETINRNATLAEELLQQWNATGTGQFSDTGVDQIATREHLPESNRSFCWSNFGDIEIVPITAILLYSLQDGFSDSVLSAPSTGFFLTLATVVVSPASREFRNMTNIDDNYPHTRLNTAGGTVSLASNNPFDSPIIDPGLLTDPLDLSTMITAVKTAFTLLTAPTWDDYVIAPYGDLGNATTDAELEAYARNFTSTIWHPVGTARMAANSTNEGVVDASLKVKNKQVFVWSMHRFSLSFLRHTRRLLFMHLQSEQLILSRQIGEDHNMQIESCWRRAPFNTVQDLTAPAWNDYVLAT</sequence>
<dbReference type="STRING" id="5627.A0A1C7LSJ0"/>
<dbReference type="Gene3D" id="3.50.50.60">
    <property type="entry name" value="FAD/NAD(P)-binding domain"/>
    <property type="match status" value="1"/>
</dbReference>
<organism evidence="9 10">
    <name type="scientific">Grifola frondosa</name>
    <name type="common">Maitake</name>
    <name type="synonym">Polyporus frondosus</name>
    <dbReference type="NCBI Taxonomy" id="5627"/>
    <lineage>
        <taxon>Eukaryota</taxon>
        <taxon>Fungi</taxon>
        <taxon>Dikarya</taxon>
        <taxon>Basidiomycota</taxon>
        <taxon>Agaricomycotina</taxon>
        <taxon>Agaricomycetes</taxon>
        <taxon>Polyporales</taxon>
        <taxon>Grifolaceae</taxon>
        <taxon>Grifola</taxon>
    </lineage>
</organism>
<dbReference type="InterPro" id="IPR000172">
    <property type="entry name" value="GMC_OxRdtase_N"/>
</dbReference>
<evidence type="ECO:0000313" key="9">
    <source>
        <dbReference type="EMBL" id="OBZ67630.1"/>
    </source>
</evidence>
<feature type="binding site" evidence="5">
    <location>
        <position position="262"/>
    </location>
    <ligand>
        <name>FAD</name>
        <dbReference type="ChEBI" id="CHEBI:57692"/>
    </ligand>
</feature>
<dbReference type="Proteomes" id="UP000092993">
    <property type="component" value="Unassembled WGS sequence"/>
</dbReference>
<proteinExistence type="inferred from homology"/>
<dbReference type="PANTHER" id="PTHR11552">
    <property type="entry name" value="GLUCOSE-METHANOL-CHOLINE GMC OXIDOREDUCTASE"/>
    <property type="match status" value="1"/>
</dbReference>
<evidence type="ECO:0000256" key="4">
    <source>
        <dbReference type="ARBA" id="ARBA00022827"/>
    </source>
</evidence>
<evidence type="ECO:0000259" key="8">
    <source>
        <dbReference type="PROSITE" id="PS00624"/>
    </source>
</evidence>
<dbReference type="Gene3D" id="3.30.560.10">
    <property type="entry name" value="Glucose Oxidase, domain 3"/>
    <property type="match status" value="1"/>
</dbReference>
<dbReference type="PIRSF" id="PIRSF000137">
    <property type="entry name" value="Alcohol_oxidase"/>
    <property type="match status" value="1"/>
</dbReference>
<protein>
    <submittedName>
        <fullName evidence="9">Pyranose dehydrogenase</fullName>
    </submittedName>
</protein>
<keyword evidence="3 6" id="KW-0285">Flavoprotein</keyword>
<dbReference type="OrthoDB" id="269227at2759"/>
<feature type="domain" description="Glucose-methanol-choline oxidoreductase N-terminal" evidence="7">
    <location>
        <begin position="114"/>
        <end position="137"/>
    </location>
</feature>
<dbReference type="GO" id="GO:0050660">
    <property type="term" value="F:flavin adenine dinucleotide binding"/>
    <property type="evidence" value="ECO:0007669"/>
    <property type="project" value="InterPro"/>
</dbReference>
<dbReference type="InterPro" id="IPR036188">
    <property type="entry name" value="FAD/NAD-bd_sf"/>
</dbReference>
<keyword evidence="10" id="KW-1185">Reference proteome</keyword>
<evidence type="ECO:0000256" key="6">
    <source>
        <dbReference type="RuleBase" id="RU003968"/>
    </source>
</evidence>
<feature type="non-terminal residue" evidence="9">
    <location>
        <position position="1"/>
    </location>
</feature>
<evidence type="ECO:0000256" key="2">
    <source>
        <dbReference type="ARBA" id="ARBA00010790"/>
    </source>
</evidence>
<feature type="domain" description="Glucose-methanol-choline oxidoreductase N-terminal" evidence="8">
    <location>
        <begin position="308"/>
        <end position="322"/>
    </location>
</feature>
<evidence type="ECO:0000256" key="3">
    <source>
        <dbReference type="ARBA" id="ARBA00022630"/>
    </source>
</evidence>
<comment type="cofactor">
    <cofactor evidence="1 5">
        <name>FAD</name>
        <dbReference type="ChEBI" id="CHEBI:57692"/>
    </cofactor>
</comment>
<dbReference type="Pfam" id="PF05199">
    <property type="entry name" value="GMC_oxred_C"/>
    <property type="match status" value="1"/>
</dbReference>